<dbReference type="RefSeq" id="WP_200503888.1">
    <property type="nucleotide sequence ID" value="NZ_JAEDAJ010000018.1"/>
</dbReference>
<dbReference type="InterPro" id="IPR009061">
    <property type="entry name" value="DNA-bd_dom_put_sf"/>
</dbReference>
<dbReference type="PANTHER" id="PTHR30204:SF0">
    <property type="entry name" value="REDOX-SENSITIVE TRANSCRIPTIONAL ACTIVATOR SOXR"/>
    <property type="match status" value="1"/>
</dbReference>
<dbReference type="Pfam" id="PF13411">
    <property type="entry name" value="MerR_1"/>
    <property type="match status" value="1"/>
</dbReference>
<organism evidence="7 8">
    <name type="scientific">Brachybacterium halotolerans</name>
    <dbReference type="NCBI Taxonomy" id="2795215"/>
    <lineage>
        <taxon>Bacteria</taxon>
        <taxon>Bacillati</taxon>
        <taxon>Actinomycetota</taxon>
        <taxon>Actinomycetes</taxon>
        <taxon>Micrococcales</taxon>
        <taxon>Dermabacteraceae</taxon>
        <taxon>Brachybacterium</taxon>
    </lineage>
</organism>
<accession>A0ABS1BEH0</accession>
<reference evidence="7 8" key="1">
    <citation type="submission" date="2020-12" db="EMBL/GenBank/DDBJ databases">
        <title>Brachybacterium sp. MASK1Z-5, whole genome shotgun sequence.</title>
        <authorList>
            <person name="Tuo L."/>
        </authorList>
    </citation>
    <scope>NUCLEOTIDE SEQUENCE [LARGE SCALE GENOMIC DNA]</scope>
    <source>
        <strain evidence="7 8">MASK1Z-5</strain>
    </source>
</reference>
<dbReference type="SUPFAM" id="SSF46955">
    <property type="entry name" value="Putative DNA-binding domain"/>
    <property type="match status" value="1"/>
</dbReference>
<dbReference type="PROSITE" id="PS00552">
    <property type="entry name" value="HTH_MERR_1"/>
    <property type="match status" value="1"/>
</dbReference>
<evidence type="ECO:0000313" key="8">
    <source>
        <dbReference type="Proteomes" id="UP000612352"/>
    </source>
</evidence>
<name>A0ABS1BEH0_9MICO</name>
<dbReference type="InterPro" id="IPR010211">
    <property type="entry name" value="Redox-sen_tscrpt-act_SoxR"/>
</dbReference>
<dbReference type="PROSITE" id="PS50937">
    <property type="entry name" value="HTH_MERR_2"/>
    <property type="match status" value="1"/>
</dbReference>
<proteinExistence type="predicted"/>
<dbReference type="NCBIfam" id="TIGR01950">
    <property type="entry name" value="SoxR"/>
    <property type="match status" value="1"/>
</dbReference>
<dbReference type="PANTHER" id="PTHR30204">
    <property type="entry name" value="REDOX-CYCLING DRUG-SENSING TRANSCRIPTIONAL ACTIVATOR SOXR"/>
    <property type="match status" value="1"/>
</dbReference>
<evidence type="ECO:0000256" key="3">
    <source>
        <dbReference type="ARBA" id="ARBA00023014"/>
    </source>
</evidence>
<evidence type="ECO:0000259" key="6">
    <source>
        <dbReference type="PROSITE" id="PS50937"/>
    </source>
</evidence>
<evidence type="ECO:0000256" key="1">
    <source>
        <dbReference type="ARBA" id="ARBA00022714"/>
    </source>
</evidence>
<feature type="region of interest" description="Disordered" evidence="5">
    <location>
        <begin position="1"/>
        <end position="23"/>
    </location>
</feature>
<dbReference type="EMBL" id="JAEDAJ010000018">
    <property type="protein sequence ID" value="MBK0333018.1"/>
    <property type="molecule type" value="Genomic_DNA"/>
</dbReference>
<comment type="caution">
    <text evidence="7">The sequence shown here is derived from an EMBL/GenBank/DDBJ whole genome shotgun (WGS) entry which is preliminary data.</text>
</comment>
<keyword evidence="2" id="KW-0408">Iron</keyword>
<dbReference type="InterPro" id="IPR047057">
    <property type="entry name" value="MerR_fam"/>
</dbReference>
<dbReference type="CDD" id="cd01110">
    <property type="entry name" value="HTH_SoxR"/>
    <property type="match status" value="1"/>
</dbReference>
<dbReference type="SMART" id="SM00422">
    <property type="entry name" value="HTH_MERR"/>
    <property type="match status" value="1"/>
</dbReference>
<dbReference type="InterPro" id="IPR000551">
    <property type="entry name" value="MerR-type_HTH_dom"/>
</dbReference>
<keyword evidence="1" id="KW-0001">2Fe-2S</keyword>
<keyword evidence="3" id="KW-0411">Iron-sulfur</keyword>
<gene>
    <name evidence="7" type="primary">soxR</name>
    <name evidence="7" type="ORF">I8D64_16570</name>
</gene>
<dbReference type="PRINTS" id="PR00040">
    <property type="entry name" value="HTHMERR"/>
</dbReference>
<feature type="domain" description="HTH merR-type" evidence="6">
    <location>
        <begin position="24"/>
        <end position="92"/>
    </location>
</feature>
<evidence type="ECO:0000256" key="5">
    <source>
        <dbReference type="SAM" id="MobiDB-lite"/>
    </source>
</evidence>
<keyword evidence="8" id="KW-1185">Reference proteome</keyword>
<evidence type="ECO:0000313" key="7">
    <source>
        <dbReference type="EMBL" id="MBK0333018.1"/>
    </source>
</evidence>
<protein>
    <submittedName>
        <fullName evidence="7">Redox-sensitive transcriptional activator SoxR</fullName>
    </submittedName>
</protein>
<keyword evidence="1" id="KW-0479">Metal-binding</keyword>
<dbReference type="Gene3D" id="1.10.1660.10">
    <property type="match status" value="1"/>
</dbReference>
<feature type="compositionally biased region" description="Basic and acidic residues" evidence="5">
    <location>
        <begin position="1"/>
        <end position="15"/>
    </location>
</feature>
<keyword evidence="4" id="KW-0238">DNA-binding</keyword>
<sequence length="169" mass="18897">MTADRTDRAFRDESSGAHASPEQRLSIGEVAERAGVATSAIRHYESRGLLTSERTSGNQRRYARTVLRRIAVIQAAQHVGLSLAEISEAFSRFPPDHAPTKRDWARLAREWRPRLDRRIRELEQVRDGLSMCVGCGCLSMRQCAIYNPDDALGASGPGARRVFPHPDEE</sequence>
<evidence type="ECO:0000256" key="2">
    <source>
        <dbReference type="ARBA" id="ARBA00023004"/>
    </source>
</evidence>
<dbReference type="Proteomes" id="UP000612352">
    <property type="component" value="Unassembled WGS sequence"/>
</dbReference>
<evidence type="ECO:0000256" key="4">
    <source>
        <dbReference type="ARBA" id="ARBA00023125"/>
    </source>
</evidence>